<dbReference type="EMBL" id="CP157804">
    <property type="protein sequence ID" value="XBQ23437.1"/>
    <property type="molecule type" value="Genomic_DNA"/>
</dbReference>
<accession>A0AAU7N196</accession>
<dbReference type="RefSeq" id="WP_349351983.1">
    <property type="nucleotide sequence ID" value="NZ_CP157804.1"/>
</dbReference>
<keyword evidence="1" id="KW-0808">Transferase</keyword>
<dbReference type="GO" id="GO:0016301">
    <property type="term" value="F:kinase activity"/>
    <property type="evidence" value="ECO:0007669"/>
    <property type="project" value="UniProtKB-KW"/>
</dbReference>
<sequence length="302" mass="33933">MKKEFYSNGKLLLSGEYAILDGALGLAIPTSYGQSLQVTPTSSCVLEWTSLDENDHSWFSATFDLANLKIVSTSDEAMAQTLVHLLLEANAQNPLLLTDSDGFEVTTRLTFPRSWGLGTSSTLINNLAQWARVDAYQLLWNAFGGSGYDIACAQHNSPITYQRLDGEPKVETIDFDPIFKDSLYFVHLNQKQSSKEAIANYRNRQFDRNKLIQEISYITHRMIEVPTLAGFESLMETHENLLSDVLQEQPVKQRLFPDYFGMIKSLGAWGGDFVLATGDEKTTAYFKGKGYSTVIPYSRMIF</sequence>
<dbReference type="InterPro" id="IPR020568">
    <property type="entry name" value="Ribosomal_Su5_D2-typ_SF"/>
</dbReference>
<dbReference type="InterPro" id="IPR014721">
    <property type="entry name" value="Ribsml_uS5_D2-typ_fold_subgr"/>
</dbReference>
<proteinExistence type="predicted"/>
<dbReference type="InterPro" id="IPR047765">
    <property type="entry name" value="GHMP_GYDIA-like"/>
</dbReference>
<protein>
    <submittedName>
        <fullName evidence="1">GYDIA family GHMP kinase</fullName>
    </submittedName>
</protein>
<reference evidence="1" key="1">
    <citation type="submission" date="2024-05" db="EMBL/GenBank/DDBJ databases">
        <title>Draft Genome Sequences of Flagellimonas sp. MMG031 and Marinobacter sp. MMG032 Isolated from the dinoflagellate Symbiodinium pilosum.</title>
        <authorList>
            <person name="Shikuma N.J."/>
            <person name="Farrell M.V."/>
        </authorList>
    </citation>
    <scope>NUCLEOTIDE SEQUENCE</scope>
    <source>
        <strain evidence="1">MMG031</strain>
    </source>
</reference>
<name>A0AAU7N196_9FLAO</name>
<dbReference type="SUPFAM" id="SSF54211">
    <property type="entry name" value="Ribosomal protein S5 domain 2-like"/>
    <property type="match status" value="1"/>
</dbReference>
<organism evidence="1">
    <name type="scientific">Flagellimonas sp. MMG031</name>
    <dbReference type="NCBI Taxonomy" id="3158549"/>
    <lineage>
        <taxon>Bacteria</taxon>
        <taxon>Pseudomonadati</taxon>
        <taxon>Bacteroidota</taxon>
        <taxon>Flavobacteriia</taxon>
        <taxon>Flavobacteriales</taxon>
        <taxon>Flavobacteriaceae</taxon>
        <taxon>Flagellimonas</taxon>
    </lineage>
</organism>
<evidence type="ECO:0000313" key="1">
    <source>
        <dbReference type="EMBL" id="XBQ23437.1"/>
    </source>
</evidence>
<dbReference type="Gene3D" id="3.30.230.10">
    <property type="match status" value="1"/>
</dbReference>
<dbReference type="AlphaFoldDB" id="A0AAU7N196"/>
<dbReference type="KEGG" id="fld:ABNE31_00650"/>
<gene>
    <name evidence="1" type="ORF">ABNE31_00650</name>
</gene>
<dbReference type="NCBIfam" id="NF040656">
    <property type="entry name" value="GHMP_GYDIA"/>
    <property type="match status" value="1"/>
</dbReference>
<keyword evidence="1" id="KW-0418">Kinase</keyword>